<feature type="signal peptide" evidence="2">
    <location>
        <begin position="1"/>
        <end position="30"/>
    </location>
</feature>
<evidence type="ECO:0000313" key="4">
    <source>
        <dbReference type="Proteomes" id="UP000653472"/>
    </source>
</evidence>
<dbReference type="EMBL" id="JAAVXB010000014">
    <property type="protein sequence ID" value="NKF24371.1"/>
    <property type="molecule type" value="Genomic_DNA"/>
</dbReference>
<comment type="caution">
    <text evidence="3">The sequence shown here is derived from an EMBL/GenBank/DDBJ whole genome shotgun (WGS) entry which is preliminary data.</text>
</comment>
<dbReference type="Pfam" id="PF02321">
    <property type="entry name" value="OEP"/>
    <property type="match status" value="2"/>
</dbReference>
<feature type="chain" id="PRO_5036893578" evidence="2">
    <location>
        <begin position="31"/>
        <end position="436"/>
    </location>
</feature>
<gene>
    <name evidence="3" type="ORF">G7Y82_18835</name>
</gene>
<dbReference type="InterPro" id="IPR010131">
    <property type="entry name" value="MdtP/NodT-like"/>
</dbReference>
<comment type="similarity">
    <text evidence="1">Belongs to the outer membrane factor (OMF) (TC 1.B.17) family.</text>
</comment>
<evidence type="ECO:0000256" key="2">
    <source>
        <dbReference type="SAM" id="SignalP"/>
    </source>
</evidence>
<proteinExistence type="inferred from homology"/>
<dbReference type="Proteomes" id="UP000653472">
    <property type="component" value="Unassembled WGS sequence"/>
</dbReference>
<dbReference type="InterPro" id="IPR003423">
    <property type="entry name" value="OMP_efflux"/>
</dbReference>
<organism evidence="3 4">
    <name type="scientific">Solimonas marina</name>
    <dbReference type="NCBI Taxonomy" id="2714601"/>
    <lineage>
        <taxon>Bacteria</taxon>
        <taxon>Pseudomonadati</taxon>
        <taxon>Pseudomonadota</taxon>
        <taxon>Gammaproteobacteria</taxon>
        <taxon>Nevskiales</taxon>
        <taxon>Nevskiaceae</taxon>
        <taxon>Solimonas</taxon>
    </lineage>
</organism>
<evidence type="ECO:0000313" key="3">
    <source>
        <dbReference type="EMBL" id="NKF24371.1"/>
    </source>
</evidence>
<dbReference type="GO" id="GO:0015562">
    <property type="term" value="F:efflux transmembrane transporter activity"/>
    <property type="evidence" value="ECO:0007669"/>
    <property type="project" value="InterPro"/>
</dbReference>
<protein>
    <submittedName>
        <fullName evidence="3">TolC family protein</fullName>
    </submittedName>
</protein>
<name>A0A969WBL6_9GAMM</name>
<evidence type="ECO:0000256" key="1">
    <source>
        <dbReference type="ARBA" id="ARBA00007613"/>
    </source>
</evidence>
<dbReference type="PANTHER" id="PTHR30203:SF24">
    <property type="entry name" value="BLR4935 PROTEIN"/>
    <property type="match status" value="1"/>
</dbReference>
<sequence>MRFLPAWRRLRASRLLVVISFALIALPLHAASDDTPLSLAAATQIAAVRAPQVQAQLLREQAARHDAARAGRLPDPQLTAGISNLTATGPQAFSASADSMTMRTIGLMQEIPSHPKREAEKAVANAGVQLSAADVLTVRLAVKQATAGAWVRLWAAQTEWKQLQDLHEQFALAVQLAKARLRGGPGNATDVLAARAAVVELDNRITAVDAEIAAARAALQRWLGDDAGGALAEAPDFSTLPAPPAQLLHDLDRQGPLLGWGAREDQAQAQLDLAKAGKRPNWSVGVVYGSRIHLPDMIGIEVGVSLPLFPGNRQDQDISARYAERDAVKDEHEDARRAQREAVAAGLAAWQGYDKQVNTYRDQLLPLATDRSRTALAAYRGGGSLQPWLEARRDEIDTRVAYAQALAAWGTAWAQLAYLLPEQNLPSVINLPEQLP</sequence>
<dbReference type="Gene3D" id="1.20.1600.10">
    <property type="entry name" value="Outer membrane efflux proteins (OEP)"/>
    <property type="match status" value="1"/>
</dbReference>
<dbReference type="AlphaFoldDB" id="A0A969WBL6"/>
<dbReference type="SUPFAM" id="SSF56954">
    <property type="entry name" value="Outer membrane efflux proteins (OEP)"/>
    <property type="match status" value="1"/>
</dbReference>
<keyword evidence="2" id="KW-0732">Signal</keyword>
<accession>A0A969WBL6</accession>
<reference evidence="3" key="1">
    <citation type="submission" date="2020-03" db="EMBL/GenBank/DDBJ databases">
        <title>Solimonas marina sp. nov., isolated from deep seawater of the Pacific Ocean.</title>
        <authorList>
            <person name="Liu X."/>
            <person name="Lai Q."/>
            <person name="Sun F."/>
            <person name="Gai Y."/>
            <person name="Li G."/>
            <person name="Shao Z."/>
        </authorList>
    </citation>
    <scope>NUCLEOTIDE SEQUENCE</scope>
    <source>
        <strain evidence="3">C16B3</strain>
    </source>
</reference>
<dbReference type="RefSeq" id="WP_168149678.1">
    <property type="nucleotide sequence ID" value="NZ_JAAVXB010000014.1"/>
</dbReference>
<keyword evidence="4" id="KW-1185">Reference proteome</keyword>
<dbReference type="PANTHER" id="PTHR30203">
    <property type="entry name" value="OUTER MEMBRANE CATION EFFLUX PROTEIN"/>
    <property type="match status" value="1"/>
</dbReference>